<gene>
    <name evidence="1" type="ORF">BpHYR1_029763</name>
</gene>
<keyword evidence="2" id="KW-1185">Reference proteome</keyword>
<proteinExistence type="predicted"/>
<protein>
    <submittedName>
        <fullName evidence="1">Uncharacterized protein</fullName>
    </submittedName>
</protein>
<accession>A0A3M7RKY0</accession>
<reference evidence="1 2" key="1">
    <citation type="journal article" date="2018" name="Sci. Rep.">
        <title>Genomic signatures of local adaptation to the degree of environmental predictability in rotifers.</title>
        <authorList>
            <person name="Franch-Gras L."/>
            <person name="Hahn C."/>
            <person name="Garcia-Roger E.M."/>
            <person name="Carmona M.J."/>
            <person name="Serra M."/>
            <person name="Gomez A."/>
        </authorList>
    </citation>
    <scope>NUCLEOTIDE SEQUENCE [LARGE SCALE GENOMIC DNA]</scope>
    <source>
        <strain evidence="1">HYR1</strain>
    </source>
</reference>
<dbReference type="Proteomes" id="UP000276133">
    <property type="component" value="Unassembled WGS sequence"/>
</dbReference>
<evidence type="ECO:0000313" key="1">
    <source>
        <dbReference type="EMBL" id="RNA23958.1"/>
    </source>
</evidence>
<comment type="caution">
    <text evidence="1">The sequence shown here is derived from an EMBL/GenBank/DDBJ whole genome shotgun (WGS) entry which is preliminary data.</text>
</comment>
<dbReference type="EMBL" id="REGN01003192">
    <property type="protein sequence ID" value="RNA23958.1"/>
    <property type="molecule type" value="Genomic_DNA"/>
</dbReference>
<dbReference type="AlphaFoldDB" id="A0A3M7RKY0"/>
<name>A0A3M7RKY0_BRAPC</name>
<evidence type="ECO:0000313" key="2">
    <source>
        <dbReference type="Proteomes" id="UP000276133"/>
    </source>
</evidence>
<organism evidence="1 2">
    <name type="scientific">Brachionus plicatilis</name>
    <name type="common">Marine rotifer</name>
    <name type="synonym">Brachionus muelleri</name>
    <dbReference type="NCBI Taxonomy" id="10195"/>
    <lineage>
        <taxon>Eukaryota</taxon>
        <taxon>Metazoa</taxon>
        <taxon>Spiralia</taxon>
        <taxon>Gnathifera</taxon>
        <taxon>Rotifera</taxon>
        <taxon>Eurotatoria</taxon>
        <taxon>Monogononta</taxon>
        <taxon>Pseudotrocha</taxon>
        <taxon>Ploima</taxon>
        <taxon>Brachionidae</taxon>
        <taxon>Brachionus</taxon>
    </lineage>
</organism>
<sequence>MAMHYEFNMGKIILSKKGATKHVAICCSIFFDEFLYNLLSFFLKNNKNVLKLKNINVFSQSRHNDNLNLIKL</sequence>